<dbReference type="OrthoDB" id="2386713at2"/>
<evidence type="ECO:0000256" key="1">
    <source>
        <dbReference type="SAM" id="Phobius"/>
    </source>
</evidence>
<dbReference type="Pfam" id="PF04235">
    <property type="entry name" value="DUF418"/>
    <property type="match status" value="1"/>
</dbReference>
<evidence type="ECO:0000313" key="3">
    <source>
        <dbReference type="EMBL" id="SDK18886.1"/>
    </source>
</evidence>
<evidence type="ECO:0000259" key="2">
    <source>
        <dbReference type="Pfam" id="PF04235"/>
    </source>
</evidence>
<dbReference type="Proteomes" id="UP000242700">
    <property type="component" value="Unassembled WGS sequence"/>
</dbReference>
<keyword evidence="1" id="KW-0472">Membrane</keyword>
<dbReference type="AlphaFoldDB" id="A0A1G8ZUU2"/>
<feature type="transmembrane region" description="Helical" evidence="1">
    <location>
        <begin position="237"/>
        <end position="262"/>
    </location>
</feature>
<feature type="transmembrane region" description="Helical" evidence="1">
    <location>
        <begin position="340"/>
        <end position="360"/>
    </location>
</feature>
<feature type="transmembrane region" description="Helical" evidence="1">
    <location>
        <begin position="145"/>
        <end position="164"/>
    </location>
</feature>
<proteinExistence type="predicted"/>
<organism evidence="3 4">
    <name type="scientific">Jeotgalicoccus aerolatus</name>
    <dbReference type="NCBI Taxonomy" id="709510"/>
    <lineage>
        <taxon>Bacteria</taxon>
        <taxon>Bacillati</taxon>
        <taxon>Bacillota</taxon>
        <taxon>Bacilli</taxon>
        <taxon>Bacillales</taxon>
        <taxon>Staphylococcaceae</taxon>
        <taxon>Jeotgalicoccus</taxon>
    </lineage>
</organism>
<feature type="transmembrane region" description="Helical" evidence="1">
    <location>
        <begin position="119"/>
        <end position="138"/>
    </location>
</feature>
<name>A0A1G8ZUU2_9STAP</name>
<feature type="transmembrane region" description="Helical" evidence="1">
    <location>
        <begin position="95"/>
        <end position="113"/>
    </location>
</feature>
<sequence>MLYFTFLIMGRFQLTDSNKHIYFIGGVSLILLFIFSGQYFLVPLNEINPFEYFFGSELNIFNITDIITGGSVIPLIGIITGFLLSQYGNTGKKHLAKVLFIVLIILTLNAVLISGFDKMPFIILMAFIGLIFIGRHWIISLAASLILFAIHLMFNVVLEIINGLNSNIQRMYSGIQQVNAFISTYRSSDYLAIVNMNIDTLTSGGDMLFDAAFIILPSILLGVALKELNLTQFIKTSPFISAGIIMVLLAGGISTKLIQILMLGSITGETLGEGFGGPVTAIGYFMLLAYIAGSIPEPVFNIFYNIGRYSLSVYILFNIFMMFIFYGFGLAMYGQVSFQMMILTVLALYIVLLIISNVLAHYNIRVLEQTFLINKKAKRE</sequence>
<feature type="domain" description="DUF418" evidence="2">
    <location>
        <begin position="240"/>
        <end position="362"/>
    </location>
</feature>
<feature type="transmembrane region" description="Helical" evidence="1">
    <location>
        <begin position="60"/>
        <end position="83"/>
    </location>
</feature>
<reference evidence="4" key="1">
    <citation type="submission" date="2016-10" db="EMBL/GenBank/DDBJ databases">
        <authorList>
            <person name="Varghese N."/>
            <person name="Submissions S."/>
        </authorList>
    </citation>
    <scope>NUCLEOTIDE SEQUENCE [LARGE SCALE GENOMIC DNA]</scope>
    <source>
        <strain evidence="4">CGMCC 1.8911</strain>
    </source>
</reference>
<keyword evidence="1" id="KW-1133">Transmembrane helix</keyword>
<dbReference type="STRING" id="586411.SAMN05216187_105185"/>
<dbReference type="EMBL" id="FNFI01000005">
    <property type="protein sequence ID" value="SDK18886.1"/>
    <property type="molecule type" value="Genomic_DNA"/>
</dbReference>
<accession>A0A1G8ZUU2</accession>
<feature type="transmembrane region" description="Helical" evidence="1">
    <location>
        <begin position="21"/>
        <end position="40"/>
    </location>
</feature>
<dbReference type="InterPro" id="IPR007349">
    <property type="entry name" value="DUF418"/>
</dbReference>
<protein>
    <recommendedName>
        <fullName evidence="2">DUF418 domain-containing protein</fullName>
    </recommendedName>
</protein>
<keyword evidence="1" id="KW-0812">Transmembrane</keyword>
<feature type="transmembrane region" description="Helical" evidence="1">
    <location>
        <begin position="207"/>
        <end position="225"/>
    </location>
</feature>
<evidence type="ECO:0000313" key="4">
    <source>
        <dbReference type="Proteomes" id="UP000242700"/>
    </source>
</evidence>
<feature type="transmembrane region" description="Helical" evidence="1">
    <location>
        <begin position="282"/>
        <end position="304"/>
    </location>
</feature>
<feature type="transmembrane region" description="Helical" evidence="1">
    <location>
        <begin position="311"/>
        <end position="334"/>
    </location>
</feature>
<gene>
    <name evidence="3" type="ORF">SAMN05216187_105185</name>
</gene>